<reference evidence="1 2" key="1">
    <citation type="submission" date="2020-07" db="EMBL/GenBank/DDBJ databases">
        <authorList>
            <person name="Sun Q."/>
        </authorList>
    </citation>
    <scope>NUCLEOTIDE SEQUENCE [LARGE SCALE GENOMIC DNA]</scope>
    <source>
        <strain evidence="1 2">MAH-1</strain>
    </source>
</reference>
<dbReference type="PANTHER" id="PTHR32305:SF15">
    <property type="entry name" value="PROTEIN RHSA-RELATED"/>
    <property type="match status" value="1"/>
</dbReference>
<dbReference type="Gene3D" id="2.180.10.10">
    <property type="entry name" value="RHS repeat-associated core"/>
    <property type="match status" value="1"/>
</dbReference>
<dbReference type="AlphaFoldDB" id="A0A7Y8Y416"/>
<accession>A0A7Y8Y416</accession>
<dbReference type="RefSeq" id="WP_176006747.1">
    <property type="nucleotide sequence ID" value="NZ_JABWMI010000015.1"/>
</dbReference>
<organism evidence="1 2">
    <name type="scientific">Flavobacterium agri</name>
    <dbReference type="NCBI Taxonomy" id="2743471"/>
    <lineage>
        <taxon>Bacteria</taxon>
        <taxon>Pseudomonadati</taxon>
        <taxon>Bacteroidota</taxon>
        <taxon>Flavobacteriia</taxon>
        <taxon>Flavobacteriales</taxon>
        <taxon>Flavobacteriaceae</taxon>
        <taxon>Flavobacterium</taxon>
    </lineage>
</organism>
<comment type="caution">
    <text evidence="1">The sequence shown here is derived from an EMBL/GenBank/DDBJ whole genome shotgun (WGS) entry which is preliminary data.</text>
</comment>
<dbReference type="PANTHER" id="PTHR32305">
    <property type="match status" value="1"/>
</dbReference>
<dbReference type="InterPro" id="IPR022385">
    <property type="entry name" value="Rhs_assc_core"/>
</dbReference>
<name>A0A7Y8Y416_9FLAO</name>
<dbReference type="NCBIfam" id="TIGR03696">
    <property type="entry name" value="Rhs_assc_core"/>
    <property type="match status" value="1"/>
</dbReference>
<dbReference type="Proteomes" id="UP000535020">
    <property type="component" value="Unassembled WGS sequence"/>
</dbReference>
<evidence type="ECO:0000313" key="2">
    <source>
        <dbReference type="Proteomes" id="UP000535020"/>
    </source>
</evidence>
<keyword evidence="2" id="KW-1185">Reference proteome</keyword>
<evidence type="ECO:0000313" key="1">
    <source>
        <dbReference type="EMBL" id="NYA71935.1"/>
    </source>
</evidence>
<proteinExistence type="predicted"/>
<sequence length="313" mass="34749">MGITTLNSINSPFKYNGKALDGETGNYYYGARYYDPKLSIWLSVDPLVEQTFDAYGYCYQNPINLTDPTGMSVEPPTDYVDKNGKLLLHTEDGSNAVITVPDDKLDTFNFSVENSTSKALNSKYWNFTMKNYLVGNWNQGMENTNSWFSTPEARRLGALYWQTGDFDYWRAATSEHTSAYRKDILGWGVAIAGGLLGLYANLPSSTSRTANTIAFSNDLALMGKEEIIDMIATNGGRNITSKPLTRTSGIGGYQINFDGVKGANIVKVHYGQGSHRAPYIEVSGSAGTTKFINVRHMNSYVPRGEKSSYVFYR</sequence>
<gene>
    <name evidence="1" type="ORF">HZF10_13480</name>
</gene>
<dbReference type="InterPro" id="IPR050708">
    <property type="entry name" value="T6SS_VgrG/RHS"/>
</dbReference>
<dbReference type="EMBL" id="JACBJI010000006">
    <property type="protein sequence ID" value="NYA71935.1"/>
    <property type="molecule type" value="Genomic_DNA"/>
</dbReference>
<protein>
    <submittedName>
        <fullName evidence="1">RHS repeat-associated core domain-containing protein</fullName>
    </submittedName>
</protein>